<dbReference type="InterPro" id="IPR001375">
    <property type="entry name" value="Peptidase_S9_cat"/>
</dbReference>
<feature type="domain" description="Peptidase S9 prolyl oligopeptidase catalytic" evidence="1">
    <location>
        <begin position="632"/>
        <end position="818"/>
    </location>
</feature>
<dbReference type="SUPFAM" id="SSF82171">
    <property type="entry name" value="DPP6 N-terminal domain-like"/>
    <property type="match status" value="1"/>
</dbReference>
<dbReference type="RefSeq" id="WP_146504369.1">
    <property type="nucleotide sequence ID" value="NZ_SJPG01000001.1"/>
</dbReference>
<dbReference type="InterPro" id="IPR024053">
    <property type="entry name" value="VHL_beta_dom"/>
</dbReference>
<evidence type="ECO:0000313" key="4">
    <source>
        <dbReference type="EMBL" id="TWT62522.1"/>
    </source>
</evidence>
<evidence type="ECO:0000259" key="1">
    <source>
        <dbReference type="Pfam" id="PF00326"/>
    </source>
</evidence>
<dbReference type="PANTHER" id="PTHR11731">
    <property type="entry name" value="PROTEASE FAMILY S9B,C DIPEPTIDYL-PEPTIDASE IV-RELATED"/>
    <property type="match status" value="1"/>
</dbReference>
<dbReference type="SUPFAM" id="SSF53474">
    <property type="entry name" value="alpha/beta-Hydrolases"/>
    <property type="match status" value="1"/>
</dbReference>
<organism evidence="4 5">
    <name type="scientific">Rubinisphaera italica</name>
    <dbReference type="NCBI Taxonomy" id="2527969"/>
    <lineage>
        <taxon>Bacteria</taxon>
        <taxon>Pseudomonadati</taxon>
        <taxon>Planctomycetota</taxon>
        <taxon>Planctomycetia</taxon>
        <taxon>Planctomycetales</taxon>
        <taxon>Planctomycetaceae</taxon>
        <taxon>Rubinisphaera</taxon>
    </lineage>
</organism>
<sequence length="820" mass="94238">MKFRVLPLLVCWGIVFCPNLETLAVQKTAPRCYKMRIQPEWSEDGTQFWYQNHLGVDAWEIVFVDAEIGSRKLLINTSEMKSHLQENNFEYDGAQSCKFYGISYDYDRHICSFTFQRQRYVFDVEKSELKLFGTSDIAHSTNDSQRLENDEARSENSGEHTEITFVNRTKLLLTYSWINSSGQSVAYGSIKPEARQSQHTYVGHVWEITDSEGGYYGRFRGHSAPISIEIRERVERKQRREPRNPRVSGMSSPDGLWLIKSEAGNLILQSTHTTARRELTTDGRPGNPYQFMGWSPDSLSIIATKVFPVEYEKVYTLESSASQGYRGILHQQHYALPGDEMTRYEWHLFNIEPEEHHQLDLPSIDFGRPQIHWTSDQTFVVPKYDRGHQRFRLTECNTSTQKTHTIVDEQSETFIWSAHGPSFSKTNYLKLSKEMIYTSEQSGWRHLYLVNLKEPDLMQPITSGEWVVREIESIDEENRQILFAASGRHADQDPYYLHYYRVNFDGTELTELTEGNGTHSIEFSPDRQFLIDSYSRVDLPPVHNLRSVIDGKLICPLEEGDNQELIEAGWKHPTVFHSAGRDGQTEIWGLITFPDNYDESKSYPVLEDIYAGPHNYHVPKTFRQSRWYEQETEAGFIVVKIDGMGTAHRSKAFHDVCWHNLKDAGLPDRKLWIQSAAEKFTGMDTSRVGIYGTSAGGQNAVSALLFHGEFYKAAVASCGCHDNRMDKASWNEQWMGYPIGPHYAASSNIDHAEKLEGNLLLMVGELDNNVPPESTYRLVDALIKADKDFDFLLLPGQGHTNGGPYGNRRRIQFFKEHLHP</sequence>
<dbReference type="InterPro" id="IPR050278">
    <property type="entry name" value="Serine_Prot_S9B/DPPIV"/>
</dbReference>
<protein>
    <submittedName>
        <fullName evidence="4">Prolyl tripeptidyl peptidase</fullName>
        <ecNumber evidence="4">3.4.14.12</ecNumber>
    </submittedName>
</protein>
<dbReference type="EC" id="3.4.14.12" evidence="4"/>
<dbReference type="EMBL" id="SJPG01000001">
    <property type="protein sequence ID" value="TWT62522.1"/>
    <property type="molecule type" value="Genomic_DNA"/>
</dbReference>
<dbReference type="PANTHER" id="PTHR11731:SF118">
    <property type="entry name" value="BLR1971 PROTEIN"/>
    <property type="match status" value="1"/>
</dbReference>
<evidence type="ECO:0000313" key="5">
    <source>
        <dbReference type="Proteomes" id="UP000316095"/>
    </source>
</evidence>
<dbReference type="InterPro" id="IPR029058">
    <property type="entry name" value="AB_hydrolase_fold"/>
</dbReference>
<dbReference type="OrthoDB" id="9812921at2"/>
<keyword evidence="4" id="KW-0378">Hydrolase</keyword>
<dbReference type="Gene3D" id="3.40.50.1820">
    <property type="entry name" value="alpha/beta hydrolase"/>
    <property type="match status" value="1"/>
</dbReference>
<evidence type="ECO:0000259" key="3">
    <source>
        <dbReference type="Pfam" id="PF01847"/>
    </source>
</evidence>
<dbReference type="GO" id="GO:0008236">
    <property type="term" value="F:serine-type peptidase activity"/>
    <property type="evidence" value="ECO:0007669"/>
    <property type="project" value="InterPro"/>
</dbReference>
<dbReference type="InterPro" id="IPR002469">
    <property type="entry name" value="Peptidase_S9B_N"/>
</dbReference>
<evidence type="ECO:0000259" key="2">
    <source>
        <dbReference type="Pfam" id="PF00930"/>
    </source>
</evidence>
<proteinExistence type="predicted"/>
<dbReference type="InterPro" id="IPR037140">
    <property type="entry name" value="VHL_beta_dom_sf"/>
</dbReference>
<feature type="domain" description="Dipeptidylpeptidase IV N-terminal" evidence="2">
    <location>
        <begin position="291"/>
        <end position="541"/>
    </location>
</feature>
<dbReference type="Gene3D" id="2.140.10.30">
    <property type="entry name" value="Dipeptidylpeptidase IV, N-terminal domain"/>
    <property type="match status" value="1"/>
</dbReference>
<name>A0A5C5XLC2_9PLAN</name>
<gene>
    <name evidence="4" type="primary">ptpA_3</name>
    <name evidence="4" type="ORF">Pan54_32640</name>
</gene>
<dbReference type="Proteomes" id="UP000316095">
    <property type="component" value="Unassembled WGS sequence"/>
</dbReference>
<feature type="domain" description="von Hippel-Lindau disease tumour suppressor beta" evidence="3">
    <location>
        <begin position="153"/>
        <end position="212"/>
    </location>
</feature>
<comment type="caution">
    <text evidence="4">The sequence shown here is derived from an EMBL/GenBank/DDBJ whole genome shotgun (WGS) entry which is preliminary data.</text>
</comment>
<dbReference type="AlphaFoldDB" id="A0A5C5XLC2"/>
<reference evidence="4 5" key="1">
    <citation type="submission" date="2019-02" db="EMBL/GenBank/DDBJ databases">
        <title>Deep-cultivation of Planctomycetes and their phenomic and genomic characterization uncovers novel biology.</title>
        <authorList>
            <person name="Wiegand S."/>
            <person name="Jogler M."/>
            <person name="Boedeker C."/>
            <person name="Pinto D."/>
            <person name="Vollmers J."/>
            <person name="Rivas-Marin E."/>
            <person name="Kohn T."/>
            <person name="Peeters S.H."/>
            <person name="Heuer A."/>
            <person name="Rast P."/>
            <person name="Oberbeckmann S."/>
            <person name="Bunk B."/>
            <person name="Jeske O."/>
            <person name="Meyerdierks A."/>
            <person name="Storesund J.E."/>
            <person name="Kallscheuer N."/>
            <person name="Luecker S."/>
            <person name="Lage O.M."/>
            <person name="Pohl T."/>
            <person name="Merkel B.J."/>
            <person name="Hornburger P."/>
            <person name="Mueller R.-W."/>
            <person name="Bruemmer F."/>
            <person name="Labrenz M."/>
            <person name="Spormann A.M."/>
            <person name="Op Den Camp H."/>
            <person name="Overmann J."/>
            <person name="Amann R."/>
            <person name="Jetten M.S.M."/>
            <person name="Mascher T."/>
            <person name="Medema M.H."/>
            <person name="Devos D.P."/>
            <person name="Kaster A.-K."/>
            <person name="Ovreas L."/>
            <person name="Rohde M."/>
            <person name="Galperin M.Y."/>
            <person name="Jogler C."/>
        </authorList>
    </citation>
    <scope>NUCLEOTIDE SEQUENCE [LARGE SCALE GENOMIC DNA]</scope>
    <source>
        <strain evidence="4 5">Pan54</strain>
    </source>
</reference>
<accession>A0A5C5XLC2</accession>
<dbReference type="Pfam" id="PF00930">
    <property type="entry name" value="DPPIV_N"/>
    <property type="match status" value="1"/>
</dbReference>
<keyword evidence="5" id="KW-1185">Reference proteome</keyword>
<dbReference type="Gene3D" id="2.60.40.780">
    <property type="entry name" value="von Hippel-Lindau disease tumour suppressor, beta domain"/>
    <property type="match status" value="1"/>
</dbReference>
<dbReference type="GO" id="GO:0006508">
    <property type="term" value="P:proteolysis"/>
    <property type="evidence" value="ECO:0007669"/>
    <property type="project" value="InterPro"/>
</dbReference>
<dbReference type="Pfam" id="PF01847">
    <property type="entry name" value="VHL"/>
    <property type="match status" value="1"/>
</dbReference>
<dbReference type="Pfam" id="PF00326">
    <property type="entry name" value="Peptidase_S9"/>
    <property type="match status" value="1"/>
</dbReference>